<dbReference type="InterPro" id="IPR011989">
    <property type="entry name" value="ARM-like"/>
</dbReference>
<organism evidence="2 3">
    <name type="scientific">Tenacibaculum pelagium</name>
    <dbReference type="NCBI Taxonomy" id="2759527"/>
    <lineage>
        <taxon>Bacteria</taxon>
        <taxon>Pseudomonadati</taxon>
        <taxon>Bacteroidota</taxon>
        <taxon>Flavobacteriia</taxon>
        <taxon>Flavobacteriales</taxon>
        <taxon>Flavobacteriaceae</taxon>
        <taxon>Tenacibaculum</taxon>
    </lineage>
</organism>
<dbReference type="SUPFAM" id="SSF48371">
    <property type="entry name" value="ARM repeat"/>
    <property type="match status" value="1"/>
</dbReference>
<reference evidence="2 3" key="1">
    <citation type="submission" date="2020-07" db="EMBL/GenBank/DDBJ databases">
        <title>Bacterium isolated from marine sediment.</title>
        <authorList>
            <person name="Shang D."/>
            <person name="Du Z.-J."/>
        </authorList>
    </citation>
    <scope>NUCLEOTIDE SEQUENCE [LARGE SCALE GENOMIC DNA]</scope>
    <source>
        <strain evidence="2 3">S7007</strain>
    </source>
</reference>
<evidence type="ECO:0000313" key="3">
    <source>
        <dbReference type="Proteomes" id="UP000563906"/>
    </source>
</evidence>
<dbReference type="Pfam" id="PF13490">
    <property type="entry name" value="zf-HC2"/>
    <property type="match status" value="1"/>
</dbReference>
<dbReference type="AlphaFoldDB" id="A0A839AS02"/>
<proteinExistence type="predicted"/>
<dbReference type="InterPro" id="IPR027383">
    <property type="entry name" value="Znf_put"/>
</dbReference>
<sequence length="254" mass="28762">MKCNDIENKLIGFIEGELTKQESSLIQNHIDSCSNCQDEVAQMKSFLGVFDADVEEMPSANLKMNFNTFLEQEKQQIKVVQLQPKTNWKSHLRIAASILIVVSAFLIGKHQSGESQLTIAEKQKIKEEKQVLALLENQSASKRIQAIDLSEEFTKTDTKIIDALINKLFNDKNVNVRLAAAEALSKFSSLEKVKAALIKSLETEKVSSMQIELIQILGKIQEKRALEPMRKLLEKQETPNYVKQELQYNIASLL</sequence>
<dbReference type="InterPro" id="IPR041916">
    <property type="entry name" value="Anti_sigma_zinc_sf"/>
</dbReference>
<protein>
    <submittedName>
        <fullName evidence="2">HEAT repeat domain-containing protein</fullName>
    </submittedName>
</protein>
<dbReference type="Gene3D" id="1.25.10.10">
    <property type="entry name" value="Leucine-rich Repeat Variant"/>
    <property type="match status" value="1"/>
</dbReference>
<dbReference type="Pfam" id="PF13646">
    <property type="entry name" value="HEAT_2"/>
    <property type="match status" value="1"/>
</dbReference>
<feature type="domain" description="Putative zinc-finger" evidence="1">
    <location>
        <begin position="3"/>
        <end position="37"/>
    </location>
</feature>
<keyword evidence="3" id="KW-1185">Reference proteome</keyword>
<accession>A0A839AS02</accession>
<dbReference type="Proteomes" id="UP000563906">
    <property type="component" value="Unassembled WGS sequence"/>
</dbReference>
<evidence type="ECO:0000313" key="2">
    <source>
        <dbReference type="EMBL" id="MBA6157130.1"/>
    </source>
</evidence>
<gene>
    <name evidence="2" type="ORF">H3Z83_11460</name>
</gene>
<name>A0A839AS02_9FLAO</name>
<dbReference type="EMBL" id="JACGLS010000006">
    <property type="protein sequence ID" value="MBA6157130.1"/>
    <property type="molecule type" value="Genomic_DNA"/>
</dbReference>
<dbReference type="Gene3D" id="1.10.10.1320">
    <property type="entry name" value="Anti-sigma factor, zinc-finger domain"/>
    <property type="match status" value="1"/>
</dbReference>
<dbReference type="InterPro" id="IPR016024">
    <property type="entry name" value="ARM-type_fold"/>
</dbReference>
<dbReference type="RefSeq" id="WP_182125631.1">
    <property type="nucleotide sequence ID" value="NZ_JACGLS010000006.1"/>
</dbReference>
<evidence type="ECO:0000259" key="1">
    <source>
        <dbReference type="Pfam" id="PF13490"/>
    </source>
</evidence>
<comment type="caution">
    <text evidence="2">The sequence shown here is derived from an EMBL/GenBank/DDBJ whole genome shotgun (WGS) entry which is preliminary data.</text>
</comment>